<comment type="cofactor">
    <cofactor evidence="1">
        <name>[4Fe-4S] cluster</name>
        <dbReference type="ChEBI" id="CHEBI:49883"/>
    </cofactor>
</comment>
<keyword evidence="5" id="KW-0479">Metal-binding</keyword>
<evidence type="ECO:0000256" key="4">
    <source>
        <dbReference type="ARBA" id="ARBA00022691"/>
    </source>
</evidence>
<reference evidence="14 15" key="1">
    <citation type="submission" date="2019-07" db="EMBL/GenBank/DDBJ databases">
        <title>The draft genome sequence of Aquimarina algiphila M91.</title>
        <authorList>
            <person name="Meng X."/>
        </authorList>
    </citation>
    <scope>NUCLEOTIDE SEQUENCE [LARGE SCALE GENOMIC DNA]</scope>
    <source>
        <strain evidence="14 15">M91</strain>
    </source>
</reference>
<dbReference type="PANTHER" id="PTHR22960">
    <property type="entry name" value="MOLYBDOPTERIN COFACTOR SYNTHESIS PROTEIN A"/>
    <property type="match status" value="1"/>
</dbReference>
<evidence type="ECO:0000256" key="10">
    <source>
        <dbReference type="ARBA" id="ARBA00023150"/>
    </source>
</evidence>
<dbReference type="UniPathway" id="UPA00344"/>
<evidence type="ECO:0000313" key="14">
    <source>
        <dbReference type="EMBL" id="TSE08082.1"/>
    </source>
</evidence>
<dbReference type="SFLD" id="SFLDS00029">
    <property type="entry name" value="Radical_SAM"/>
    <property type="match status" value="1"/>
</dbReference>
<dbReference type="InterPro" id="IPR010505">
    <property type="entry name" value="MoaA_twitch"/>
</dbReference>
<dbReference type="CDD" id="cd21117">
    <property type="entry name" value="Twitch_MoaA"/>
    <property type="match status" value="1"/>
</dbReference>
<dbReference type="GO" id="GO:0061799">
    <property type="term" value="F:cyclic pyranopterin monophosphate synthase activity"/>
    <property type="evidence" value="ECO:0007669"/>
    <property type="project" value="TreeGrafter"/>
</dbReference>
<dbReference type="RefSeq" id="WP_143916791.1">
    <property type="nucleotide sequence ID" value="NZ_CANMIK010000015.1"/>
</dbReference>
<organism evidence="14 15">
    <name type="scientific">Aquimarina algiphila</name>
    <dbReference type="NCBI Taxonomy" id="2047982"/>
    <lineage>
        <taxon>Bacteria</taxon>
        <taxon>Pseudomonadati</taxon>
        <taxon>Bacteroidota</taxon>
        <taxon>Flavobacteriia</taxon>
        <taxon>Flavobacteriales</taxon>
        <taxon>Flavobacteriaceae</taxon>
        <taxon>Aquimarina</taxon>
    </lineage>
</organism>
<dbReference type="InterPro" id="IPR040064">
    <property type="entry name" value="MoaA-like"/>
</dbReference>
<dbReference type="GO" id="GO:0006777">
    <property type="term" value="P:Mo-molybdopterin cofactor biosynthetic process"/>
    <property type="evidence" value="ECO:0007669"/>
    <property type="project" value="UniProtKB-KW"/>
</dbReference>
<evidence type="ECO:0000259" key="13">
    <source>
        <dbReference type="PROSITE" id="PS51918"/>
    </source>
</evidence>
<dbReference type="InterPro" id="IPR007197">
    <property type="entry name" value="rSAM"/>
</dbReference>
<keyword evidence="15" id="KW-1185">Reference proteome</keyword>
<evidence type="ECO:0000256" key="11">
    <source>
        <dbReference type="ARBA" id="ARBA00023239"/>
    </source>
</evidence>
<dbReference type="InterPro" id="IPR013483">
    <property type="entry name" value="MoaA"/>
</dbReference>
<dbReference type="GO" id="GO:0051539">
    <property type="term" value="F:4 iron, 4 sulfur cluster binding"/>
    <property type="evidence" value="ECO:0007669"/>
    <property type="project" value="UniProtKB-KW"/>
</dbReference>
<evidence type="ECO:0000256" key="5">
    <source>
        <dbReference type="ARBA" id="ARBA00022723"/>
    </source>
</evidence>
<evidence type="ECO:0000313" key="15">
    <source>
        <dbReference type="Proteomes" id="UP000318833"/>
    </source>
</evidence>
<keyword evidence="10" id="KW-0501">Molybdenum cofactor biosynthesis</keyword>
<dbReference type="InterPro" id="IPR050105">
    <property type="entry name" value="MoCo_biosynth_MoaA/MoaC"/>
</dbReference>
<dbReference type="GO" id="GO:0046872">
    <property type="term" value="F:metal ion binding"/>
    <property type="evidence" value="ECO:0007669"/>
    <property type="project" value="UniProtKB-KW"/>
</dbReference>
<evidence type="ECO:0000256" key="8">
    <source>
        <dbReference type="ARBA" id="ARBA00023014"/>
    </source>
</evidence>
<dbReference type="InterPro" id="IPR058240">
    <property type="entry name" value="rSAM_sf"/>
</dbReference>
<dbReference type="InterPro" id="IPR000385">
    <property type="entry name" value="MoaA_NifB_PqqE_Fe-S-bd_CS"/>
</dbReference>
<dbReference type="NCBIfam" id="TIGR02666">
    <property type="entry name" value="moaA"/>
    <property type="match status" value="1"/>
</dbReference>
<keyword evidence="9" id="KW-0342">GTP-binding</keyword>
<dbReference type="EC" id="4.1.99.22" evidence="2"/>
<comment type="caution">
    <text evidence="14">The sequence shown here is derived from an EMBL/GenBank/DDBJ whole genome shotgun (WGS) entry which is preliminary data.</text>
</comment>
<dbReference type="Proteomes" id="UP000318833">
    <property type="component" value="Unassembled WGS sequence"/>
</dbReference>
<dbReference type="Pfam" id="PF06463">
    <property type="entry name" value="Mob_synth_C"/>
    <property type="match status" value="1"/>
</dbReference>
<evidence type="ECO:0000256" key="7">
    <source>
        <dbReference type="ARBA" id="ARBA00023004"/>
    </source>
</evidence>
<dbReference type="GO" id="GO:0061798">
    <property type="term" value="F:GTP 3',8'-cyclase activity"/>
    <property type="evidence" value="ECO:0007669"/>
    <property type="project" value="UniProtKB-EC"/>
</dbReference>
<protein>
    <recommendedName>
        <fullName evidence="2">GTP 3',8-cyclase</fullName>
        <ecNumber evidence="2">4.1.99.22</ecNumber>
    </recommendedName>
</protein>
<keyword evidence="6" id="KW-0547">Nucleotide-binding</keyword>
<dbReference type="SFLD" id="SFLDG01383">
    <property type="entry name" value="cyclic_pyranopterin_phosphate"/>
    <property type="match status" value="1"/>
</dbReference>
<gene>
    <name evidence="14" type="primary">moaA</name>
    <name evidence="14" type="ORF">FOF46_13565</name>
</gene>
<keyword evidence="8" id="KW-0411">Iron-sulfur</keyword>
<keyword evidence="4" id="KW-0949">S-adenosyl-L-methionine</keyword>
<dbReference type="OrthoDB" id="9763993at2"/>
<sequence length="343" mass="38766">MTKSDAGHRKPVATDILTDTFGRKHDYLRISLTERCNLRCTYCMPAEGIQLSPKAHIMTYEEIYTIAKEFVDLGVTKIRLTGGEPLVRKDAALIMEKLSSLPVQLTLTTNGVIVDKFIDHFKKCGITTLNVSLDSLDANKNSEITRRSYFEKVYQNIILLVKEGFNVKVNCVLMKGFNDNEVIDFINLSKDLPIQIRFIEFMPFDGNKWNMDKLVSLQKILNQVYSNFEKDDIIKCKDAPNDTTKSYQIKGYQGTFAVISSVTNPFCDGCNRIRLTANGQIKNCLFSSKESDLLTPLREGKPISPIVQKAIQTKLKVRNGMDTLDKFNKPDSHNNRSMIAIGG</sequence>
<dbReference type="SUPFAM" id="SSF102114">
    <property type="entry name" value="Radical SAM enzymes"/>
    <property type="match status" value="1"/>
</dbReference>
<feature type="domain" description="Radical SAM core" evidence="13">
    <location>
        <begin position="20"/>
        <end position="240"/>
    </location>
</feature>
<dbReference type="InterPro" id="IPR006638">
    <property type="entry name" value="Elp3/MiaA/NifB-like_rSAM"/>
</dbReference>
<dbReference type="PROSITE" id="PS51918">
    <property type="entry name" value="RADICAL_SAM"/>
    <property type="match status" value="1"/>
</dbReference>
<keyword evidence="7" id="KW-0408">Iron</keyword>
<keyword evidence="11" id="KW-0456">Lyase</keyword>
<dbReference type="EMBL" id="VLNR01000026">
    <property type="protein sequence ID" value="TSE08082.1"/>
    <property type="molecule type" value="Genomic_DNA"/>
</dbReference>
<dbReference type="PANTHER" id="PTHR22960:SF0">
    <property type="entry name" value="MOLYBDENUM COFACTOR BIOSYNTHESIS PROTEIN 1"/>
    <property type="match status" value="1"/>
</dbReference>
<evidence type="ECO:0000256" key="3">
    <source>
        <dbReference type="ARBA" id="ARBA00022485"/>
    </source>
</evidence>
<evidence type="ECO:0000256" key="2">
    <source>
        <dbReference type="ARBA" id="ARBA00012167"/>
    </source>
</evidence>
<dbReference type="Pfam" id="PF04055">
    <property type="entry name" value="Radical_SAM"/>
    <property type="match status" value="1"/>
</dbReference>
<dbReference type="Gene3D" id="3.20.20.70">
    <property type="entry name" value="Aldolase class I"/>
    <property type="match status" value="1"/>
</dbReference>
<dbReference type="GO" id="GO:0005525">
    <property type="term" value="F:GTP binding"/>
    <property type="evidence" value="ECO:0007669"/>
    <property type="project" value="UniProtKB-KW"/>
</dbReference>
<evidence type="ECO:0000256" key="1">
    <source>
        <dbReference type="ARBA" id="ARBA00001966"/>
    </source>
</evidence>
<evidence type="ECO:0000256" key="6">
    <source>
        <dbReference type="ARBA" id="ARBA00022741"/>
    </source>
</evidence>
<accession>A0A554VJI6</accession>
<proteinExistence type="predicted"/>
<dbReference type="PROSITE" id="PS01305">
    <property type="entry name" value="MOAA_NIFB_PQQE"/>
    <property type="match status" value="1"/>
</dbReference>
<comment type="catalytic activity">
    <reaction evidence="12">
        <text>GTP + AH2 + S-adenosyl-L-methionine = (8S)-3',8-cyclo-7,8-dihydroguanosine 5'-triphosphate + 5'-deoxyadenosine + L-methionine + A + H(+)</text>
        <dbReference type="Rhea" id="RHEA:49576"/>
        <dbReference type="ChEBI" id="CHEBI:13193"/>
        <dbReference type="ChEBI" id="CHEBI:15378"/>
        <dbReference type="ChEBI" id="CHEBI:17319"/>
        <dbReference type="ChEBI" id="CHEBI:17499"/>
        <dbReference type="ChEBI" id="CHEBI:37565"/>
        <dbReference type="ChEBI" id="CHEBI:57844"/>
        <dbReference type="ChEBI" id="CHEBI:59789"/>
        <dbReference type="ChEBI" id="CHEBI:131766"/>
        <dbReference type="EC" id="4.1.99.22"/>
    </reaction>
</comment>
<dbReference type="AlphaFoldDB" id="A0A554VJI6"/>
<dbReference type="InterPro" id="IPR013785">
    <property type="entry name" value="Aldolase_TIM"/>
</dbReference>
<dbReference type="CDD" id="cd01335">
    <property type="entry name" value="Radical_SAM"/>
    <property type="match status" value="1"/>
</dbReference>
<evidence type="ECO:0000256" key="12">
    <source>
        <dbReference type="ARBA" id="ARBA00048697"/>
    </source>
</evidence>
<name>A0A554VJI6_9FLAO</name>
<keyword evidence="3" id="KW-0004">4Fe-4S</keyword>
<dbReference type="SFLD" id="SFLDG01386">
    <property type="entry name" value="main_SPASM_domain-containing"/>
    <property type="match status" value="1"/>
</dbReference>
<dbReference type="SFLD" id="SFLDG01067">
    <property type="entry name" value="SPASM/twitch_domain_containing"/>
    <property type="match status" value="1"/>
</dbReference>
<dbReference type="SMART" id="SM00729">
    <property type="entry name" value="Elp3"/>
    <property type="match status" value="1"/>
</dbReference>
<evidence type="ECO:0000256" key="9">
    <source>
        <dbReference type="ARBA" id="ARBA00023134"/>
    </source>
</evidence>